<dbReference type="PANTHER" id="PTHR22914">
    <property type="entry name" value="CHITIN SYNTHASE"/>
    <property type="match status" value="1"/>
</dbReference>
<evidence type="ECO:0000256" key="9">
    <source>
        <dbReference type="ARBA" id="ARBA00022989"/>
    </source>
</evidence>
<keyword evidence="4" id="KW-0328">Glycosyltransferase</keyword>
<dbReference type="Pfam" id="PF23000">
    <property type="entry name" value="ChitinSynthase_IV_N"/>
    <property type="match status" value="1"/>
</dbReference>
<evidence type="ECO:0000256" key="16">
    <source>
        <dbReference type="ARBA" id="ARBA00048014"/>
    </source>
</evidence>
<organism evidence="21 22">
    <name type="scientific">Potamilus streckersoni</name>
    <dbReference type="NCBI Taxonomy" id="2493646"/>
    <lineage>
        <taxon>Eukaryota</taxon>
        <taxon>Metazoa</taxon>
        <taxon>Spiralia</taxon>
        <taxon>Lophotrochozoa</taxon>
        <taxon>Mollusca</taxon>
        <taxon>Bivalvia</taxon>
        <taxon>Autobranchia</taxon>
        <taxon>Heteroconchia</taxon>
        <taxon>Palaeoheterodonta</taxon>
        <taxon>Unionida</taxon>
        <taxon>Unionoidea</taxon>
        <taxon>Unionidae</taxon>
        <taxon>Ambleminae</taxon>
        <taxon>Lampsilini</taxon>
        <taxon>Potamilus</taxon>
    </lineage>
</organism>
<dbReference type="Gene3D" id="1.20.58.530">
    <property type="match status" value="1"/>
</dbReference>
<comment type="catalytic activity">
    <reaction evidence="16">
        <text>[(1-&gt;4)-N-acetyl-beta-D-glucosaminyl](n) + UDP-N-acetyl-alpha-D-glucosamine = [(1-&gt;4)-N-acetyl-beta-D-glucosaminyl](n+1) + UDP + H(+)</text>
        <dbReference type="Rhea" id="RHEA:16637"/>
        <dbReference type="Rhea" id="RHEA-COMP:9593"/>
        <dbReference type="Rhea" id="RHEA-COMP:9595"/>
        <dbReference type="ChEBI" id="CHEBI:15378"/>
        <dbReference type="ChEBI" id="CHEBI:17029"/>
        <dbReference type="ChEBI" id="CHEBI:57705"/>
        <dbReference type="ChEBI" id="CHEBI:58223"/>
        <dbReference type="EC" id="2.4.1.16"/>
    </reaction>
</comment>
<evidence type="ECO:0000256" key="1">
    <source>
        <dbReference type="ARBA" id="ARBA00004651"/>
    </source>
</evidence>
<dbReference type="InterPro" id="IPR055120">
    <property type="entry name" value="Chs-1/2_IV_N"/>
</dbReference>
<feature type="transmembrane region" description="Helical" evidence="19">
    <location>
        <begin position="2040"/>
        <end position="2060"/>
    </location>
</feature>
<dbReference type="Gene3D" id="3.90.550.10">
    <property type="entry name" value="Spore Coat Polysaccharide Biosynthesis Protein SpsA, Chain A"/>
    <property type="match status" value="1"/>
</dbReference>
<keyword evidence="12 19" id="KW-0472">Membrane</keyword>
<feature type="transmembrane region" description="Helical" evidence="19">
    <location>
        <begin position="1763"/>
        <end position="1786"/>
    </location>
</feature>
<dbReference type="GO" id="GO:0006031">
    <property type="term" value="P:chitin biosynthetic process"/>
    <property type="evidence" value="ECO:0007669"/>
    <property type="project" value="TreeGrafter"/>
</dbReference>
<keyword evidence="11 17" id="KW-0518">Myosin</keyword>
<feature type="region of interest" description="Actin-binding" evidence="17">
    <location>
        <begin position="590"/>
        <end position="612"/>
    </location>
</feature>
<evidence type="ECO:0000313" key="21">
    <source>
        <dbReference type="EMBL" id="KAK3581706.1"/>
    </source>
</evidence>
<comment type="similarity">
    <text evidence="17">Belongs to the TRAFAC class myosin-kinesin ATPase superfamily. Myosin family.</text>
</comment>
<keyword evidence="3" id="KW-1003">Cell membrane</keyword>
<comment type="subcellular location">
    <subcellularLocation>
        <location evidence="1">Cell membrane</location>
        <topology evidence="1">Multi-pass membrane protein</topology>
    </subcellularLocation>
</comment>
<dbReference type="SUPFAM" id="SSF53448">
    <property type="entry name" value="Nucleotide-diphospho-sugar transferases"/>
    <property type="match status" value="1"/>
</dbReference>
<feature type="transmembrane region" description="Helical" evidence="19">
    <location>
        <begin position="1824"/>
        <end position="1842"/>
    </location>
</feature>
<dbReference type="EMBL" id="JAEAOA010001861">
    <property type="protein sequence ID" value="KAK3581706.1"/>
    <property type="molecule type" value="Genomic_DNA"/>
</dbReference>
<evidence type="ECO:0000256" key="17">
    <source>
        <dbReference type="PROSITE-ProRule" id="PRU00782"/>
    </source>
</evidence>
<feature type="binding site" evidence="17">
    <location>
        <begin position="94"/>
        <end position="101"/>
    </location>
    <ligand>
        <name>ATP</name>
        <dbReference type="ChEBI" id="CHEBI:30616"/>
    </ligand>
</feature>
<keyword evidence="10" id="KW-0175">Coiled coil</keyword>
<feature type="transmembrane region" description="Helical" evidence="19">
    <location>
        <begin position="2002"/>
        <end position="2020"/>
    </location>
</feature>
<dbReference type="Pfam" id="PF00063">
    <property type="entry name" value="Myosin_head"/>
    <property type="match status" value="1"/>
</dbReference>
<feature type="transmembrane region" description="Helical" evidence="19">
    <location>
        <begin position="1729"/>
        <end position="1751"/>
    </location>
</feature>
<evidence type="ECO:0000256" key="19">
    <source>
        <dbReference type="SAM" id="Phobius"/>
    </source>
</evidence>
<dbReference type="GO" id="GO:0004100">
    <property type="term" value="F:chitin synthase activity"/>
    <property type="evidence" value="ECO:0007669"/>
    <property type="project" value="UniProtKB-EC"/>
</dbReference>
<dbReference type="GO" id="GO:0003774">
    <property type="term" value="F:cytoskeletal motor activity"/>
    <property type="evidence" value="ECO:0007669"/>
    <property type="project" value="UniProtKB-UniRule"/>
</dbReference>
<evidence type="ECO:0000256" key="5">
    <source>
        <dbReference type="ARBA" id="ARBA00022679"/>
    </source>
</evidence>
<feature type="domain" description="Myosin motor" evidence="20">
    <location>
        <begin position="1"/>
        <end position="708"/>
    </location>
</feature>
<feature type="transmembrane region" description="Helical" evidence="19">
    <location>
        <begin position="1701"/>
        <end position="1723"/>
    </location>
</feature>
<dbReference type="InterPro" id="IPR029044">
    <property type="entry name" value="Nucleotide-diphossugar_trans"/>
</dbReference>
<feature type="transmembrane region" description="Helical" evidence="19">
    <location>
        <begin position="957"/>
        <end position="978"/>
    </location>
</feature>
<feature type="compositionally biased region" description="Acidic residues" evidence="18">
    <location>
        <begin position="2145"/>
        <end position="2156"/>
    </location>
</feature>
<evidence type="ECO:0000259" key="20">
    <source>
        <dbReference type="PROSITE" id="PS51456"/>
    </source>
</evidence>
<evidence type="ECO:0000256" key="2">
    <source>
        <dbReference type="ARBA" id="ARBA00012543"/>
    </source>
</evidence>
<dbReference type="PRINTS" id="PR00193">
    <property type="entry name" value="MYOSINHEAVY"/>
</dbReference>
<name>A0AAE0RXT5_9BIVA</name>
<evidence type="ECO:0000256" key="7">
    <source>
        <dbReference type="ARBA" id="ARBA00022741"/>
    </source>
</evidence>
<dbReference type="GO" id="GO:0003779">
    <property type="term" value="F:actin binding"/>
    <property type="evidence" value="ECO:0007669"/>
    <property type="project" value="UniProtKB-KW"/>
</dbReference>
<evidence type="ECO:0000256" key="11">
    <source>
        <dbReference type="ARBA" id="ARBA00023123"/>
    </source>
</evidence>
<dbReference type="GO" id="GO:0005524">
    <property type="term" value="F:ATP binding"/>
    <property type="evidence" value="ECO:0007669"/>
    <property type="project" value="UniProtKB-UniRule"/>
</dbReference>
<evidence type="ECO:0000256" key="14">
    <source>
        <dbReference type="ARBA" id="ARBA00023180"/>
    </source>
</evidence>
<dbReference type="InterPro" id="IPR004835">
    <property type="entry name" value="Chitin_synth"/>
</dbReference>
<dbReference type="Gene3D" id="1.10.10.820">
    <property type="match status" value="1"/>
</dbReference>
<proteinExistence type="inferred from homology"/>
<sequence length="2230" mass="258358">MNTDDLCSLPDLDQDIILKNLHRRFEDGIFYTYIQDLLIAINPCKPLSIYTEAHHQKYEQNYRDEQPPHVFWTASQAYHNITTQKESQCIIVSGESGAGKTESTKYIFQHLVRRGNCIIPNLTDRLQKVNPLLELFGNASTALNPNSSRFGKLVELYYDDSGTLLGADIEFYTLEMSRIVHHHADDRNFHVFYSLFAGMPKQKLLYYYLEGNLSDYRILVDEAEYPHSGYQSIRNSEEFREYKEKFEKMEEILKDINFSDELIDHLFSVLAAILLLSNIQFTEDETNESFKIHEDHEERYLVPACLLLGIEEDAQQELVTALLANTHHIRGEELRHYKTLEKAQDGRDALVKQLYLCIFEGIITKINTSLQSQVGRHAKDSDLSLCVLDISGFENLHKNSFEQLLINITNEKLHQFFIEKIFLCEKDDYSKEGINFADIVFRDNMDVLNLLLQTPYGVIPVLEDQISMPKSSDESFIHHLDSHNNHNEYYKCRSEYNACHFGIVHYAGEVMYDAKGFLKKNTDTLSNSLKQCLHYSKNEFILNKMNDRSINNMTLSEMAAKKIKRGFASSDKAKRGKLQDYETKRFKKSLLRLEQKLRIMKPWFVKCIKPNEKLRPECFDIDLVRRQLLSSGVKEVAKVRRDGFPLRYQFEDFIKRFQNLVEPTDRKHAPKTIVENVLHRAGITEHRTGPRKVFLKYNHEEELDRRIKEKILKEREEAVQRKILEEAESKRLEQEKNRIQSSPISKKTESEVSTPFVSKSYIDLECSTEETGTSDFPSSQGSNVSSIRSKKSNVFLEEKKHIQTEEEEPKIFKAETTSDFKKKKAYDMFRQTERDYEGSNRCEEICLRAIRFFLFCLLFVGVLVTGVWSKVSIISMIAKSHKIPERRNELTTQVLLCILVPLSLTWLMALLKWLFGKKKWLDKRILVAVVIVETLPAIGTGLLVFKALPYIDNFRGIIILIHVTFIPALLTFLETIHYKKKKFLERCAKLAQSIVVLCIQVGMFVMMYFVKFDRGSFLQNSEMEPWVIPVATLLISVKWWENFIHHDITKGKKPIIFVNYHRKQLLRSRDTTHVVLIPVKVCVYIGLAFWLVPDFEARLPGMISSAKELEDSKLATYNMWQNSTSTPVLANVTDMMMSKTIIFIGNTTKVMKDPTKFSKATTEQTFISTIQFLRPYEHIILQVLSTLLCSYLSCLACKWYMQQVSFCLPLVLVTPFCLLITFFSCRGDIPWVVLNDIQKECPKTDLESLMLPIIFGSLLWISILLMTYYIWFPRCERMAKQERLFVNTMKSSLSVDISLLLSRRNDHAEDNSSNKGNERKTSETPMVYVCATMWHETQREMTQLLKSLFRLDAHIAASKQAETMLQTRDPDKFESEIHIIFDDAFKDDEKVGQKVLNEYVIQLINCVGVAATSVAKGDIEWDRYPKKSSTPYGGKLVWTMPGGVTMVAHLKDKSKIRHRKRWSQIMYMYYLLGLKFFNDKTAGDLLDKAETENKRRHKIWPHTSLLNILPHDEIEKASNTFILALDGDVDFQPESVLMLIDRMKKNKKVGAVCGRIHPIGSGPMVWYQQFEYAVGHWLQKAAEHVFGCVLCCPGCFSLFRASAIMDDNVLNTYTTKPTEARHFIQFEQGEDRWLCTLLLQQGYKIDYAAGADALTFAPEAFNEFYVQRRRWAPSTMANIMDLLSNWRVTVQMNDNISTPYIFYQFVLMVTSLLAPGTVTLMIAGSYQAVLGLSTTYSYLLSVMPVLAYIVICIKCKSETQLQVAAFCTSVYTIVMTIVTVGTILSIVNEEFFSPNVIFLEGIGIIFTTSAIWHPKEAWCLVHGLLYFFTVPSTFIFLTIYYLCNLHNVSWGTREGPKVPSVAEPVEESAQKKKKKGLCTRISSSLGVATFLQELMEYVRQMLKINIKMSVTKSPEVLLSGHNQRPPRSPCQQPSFRACPQVIENPTYWMEQAPLKEAKAEDLEKTEVQFWDSVIRKYLYPLDEDKKQQEKIKQDLMSLRNNIVFGFFLLNFMFSVALLQLQLNKYQLRAFYIVGKYEPVSVFFLLTFATLLLVQFIAMLIHRWGTFQHLISSTRISFCNLHISRDDMFREAVMESKKLQSSEPVPDYSCDTDDDDYSYYNNGSTLDRPVNLSLNTSSDITKEQPDYSEPEDNDDIDSNPQLMTAYSRNFKQNFKTQKRMFRRHERRTRLAAMGSRKLIQNPRQHFDSRRYELYNYTIGRRGGLDRENQYV</sequence>
<dbReference type="FunFam" id="3.90.550.10:FF:000139">
    <property type="entry name" value="Chitin synthase 8"/>
    <property type="match status" value="1"/>
</dbReference>
<dbReference type="InterPro" id="IPR001609">
    <property type="entry name" value="Myosin_head_motor_dom-like"/>
</dbReference>
<keyword evidence="6 19" id="KW-0812">Transmembrane</keyword>
<feature type="region of interest" description="Disordered" evidence="18">
    <location>
        <begin position="731"/>
        <end position="751"/>
    </location>
</feature>
<evidence type="ECO:0000256" key="3">
    <source>
        <dbReference type="ARBA" id="ARBA00022475"/>
    </source>
</evidence>
<dbReference type="SMART" id="SM00242">
    <property type="entry name" value="MYSc"/>
    <property type="match status" value="1"/>
</dbReference>
<dbReference type="InterPro" id="IPR036961">
    <property type="entry name" value="Kinesin_motor_dom_sf"/>
</dbReference>
<keyword evidence="17" id="KW-0009">Actin-binding</keyword>
<dbReference type="Proteomes" id="UP001195483">
    <property type="component" value="Unassembled WGS sequence"/>
</dbReference>
<keyword evidence="8 17" id="KW-0067">ATP-binding</keyword>
<keyword evidence="9 19" id="KW-1133">Transmembrane helix</keyword>
<evidence type="ECO:0000313" key="22">
    <source>
        <dbReference type="Proteomes" id="UP001195483"/>
    </source>
</evidence>
<dbReference type="InterPro" id="IPR027417">
    <property type="entry name" value="P-loop_NTPase"/>
</dbReference>
<feature type="transmembrane region" description="Helical" evidence="19">
    <location>
        <begin position="1792"/>
        <end position="1812"/>
    </location>
</feature>
<feature type="transmembrane region" description="Helical" evidence="19">
    <location>
        <begin position="1179"/>
        <end position="1200"/>
    </location>
</feature>
<gene>
    <name evidence="21" type="ORF">CHS0354_031106</name>
</gene>
<dbReference type="CDD" id="cd04190">
    <property type="entry name" value="Chitin_synth_C"/>
    <property type="match status" value="1"/>
</dbReference>
<dbReference type="EC" id="2.4.1.16" evidence="2"/>
<dbReference type="PROSITE" id="PS51456">
    <property type="entry name" value="MYOSIN_MOTOR"/>
    <property type="match status" value="1"/>
</dbReference>
<feature type="transmembrane region" description="Helical" evidence="19">
    <location>
        <begin position="990"/>
        <end position="1010"/>
    </location>
</feature>
<protein>
    <recommendedName>
        <fullName evidence="2">chitin synthase</fullName>
        <ecNumber evidence="2">2.4.1.16</ecNumber>
    </recommendedName>
</protein>
<feature type="transmembrane region" description="Helical" evidence="19">
    <location>
        <begin position="925"/>
        <end position="945"/>
    </location>
</feature>
<keyword evidence="7 17" id="KW-0547">Nucleotide-binding</keyword>
<comment type="caution">
    <text evidence="21">The sequence shown here is derived from an EMBL/GenBank/DDBJ whole genome shotgun (WGS) entry which is preliminary data.</text>
</comment>
<dbReference type="Gene3D" id="1.20.120.720">
    <property type="entry name" value="Myosin VI head, motor domain, U50 subdomain"/>
    <property type="match status" value="1"/>
</dbReference>
<evidence type="ECO:0000256" key="8">
    <source>
        <dbReference type="ARBA" id="ARBA00022840"/>
    </source>
</evidence>
<keyword evidence="13 17" id="KW-0505">Motor protein</keyword>
<reference evidence="21" key="1">
    <citation type="journal article" date="2021" name="Genome Biol. Evol.">
        <title>A High-Quality Reference Genome for a Parasitic Bivalve with Doubly Uniparental Inheritance (Bivalvia: Unionida).</title>
        <authorList>
            <person name="Smith C.H."/>
        </authorList>
    </citation>
    <scope>NUCLEOTIDE SEQUENCE</scope>
    <source>
        <strain evidence="21">CHS0354</strain>
    </source>
</reference>
<keyword evidence="14" id="KW-0325">Glycoprotein</keyword>
<feature type="transmembrane region" description="Helical" evidence="19">
    <location>
        <begin position="849"/>
        <end position="869"/>
    </location>
</feature>
<evidence type="ECO:0000256" key="13">
    <source>
        <dbReference type="ARBA" id="ARBA00023175"/>
    </source>
</evidence>
<feature type="transmembrane region" description="Helical" evidence="19">
    <location>
        <begin position="890"/>
        <end position="913"/>
    </location>
</feature>
<reference evidence="21" key="3">
    <citation type="submission" date="2023-05" db="EMBL/GenBank/DDBJ databases">
        <authorList>
            <person name="Smith C.H."/>
        </authorList>
    </citation>
    <scope>NUCLEOTIDE SEQUENCE</scope>
    <source>
        <strain evidence="21">CHS0354</strain>
        <tissue evidence="21">Mantle</tissue>
    </source>
</reference>
<dbReference type="Gene3D" id="1.20.5.4820">
    <property type="match status" value="1"/>
</dbReference>
<feature type="transmembrane region" description="Helical" evidence="19">
    <location>
        <begin position="1072"/>
        <end position="1092"/>
    </location>
</feature>
<evidence type="ECO:0000256" key="12">
    <source>
        <dbReference type="ARBA" id="ARBA00023136"/>
    </source>
</evidence>
<feature type="compositionally biased region" description="Polar residues" evidence="18">
    <location>
        <begin position="739"/>
        <end position="751"/>
    </location>
</feature>
<dbReference type="GO" id="GO:0016459">
    <property type="term" value="C:myosin complex"/>
    <property type="evidence" value="ECO:0007669"/>
    <property type="project" value="UniProtKB-KW"/>
</dbReference>
<evidence type="ECO:0000256" key="18">
    <source>
        <dbReference type="SAM" id="MobiDB-lite"/>
    </source>
</evidence>
<evidence type="ECO:0000256" key="15">
    <source>
        <dbReference type="ARBA" id="ARBA00046329"/>
    </source>
</evidence>
<dbReference type="Gene3D" id="3.40.850.10">
    <property type="entry name" value="Kinesin motor domain"/>
    <property type="match status" value="1"/>
</dbReference>
<accession>A0AAE0RXT5</accession>
<reference evidence="21" key="2">
    <citation type="journal article" date="2021" name="Genome Biol. Evol.">
        <title>Developing a high-quality reference genome for a parasitic bivalve with doubly uniparental inheritance (Bivalvia: Unionida).</title>
        <authorList>
            <person name="Smith C.H."/>
        </authorList>
    </citation>
    <scope>NUCLEOTIDE SEQUENCE</scope>
    <source>
        <strain evidence="21">CHS0354</strain>
        <tissue evidence="21">Mantle</tissue>
    </source>
</reference>
<feature type="transmembrane region" description="Helical" evidence="19">
    <location>
        <begin position="1249"/>
        <end position="1271"/>
    </location>
</feature>
<dbReference type="SUPFAM" id="SSF52540">
    <property type="entry name" value="P-loop containing nucleoside triphosphate hydrolases"/>
    <property type="match status" value="1"/>
</dbReference>
<keyword evidence="22" id="KW-1185">Reference proteome</keyword>
<evidence type="ECO:0000256" key="6">
    <source>
        <dbReference type="ARBA" id="ARBA00022692"/>
    </source>
</evidence>
<evidence type="ECO:0000256" key="10">
    <source>
        <dbReference type="ARBA" id="ARBA00023054"/>
    </source>
</evidence>
<comment type="similarity">
    <text evidence="15">Belongs to the chitin synthase family. Class IV subfamily.</text>
</comment>
<dbReference type="PANTHER" id="PTHR22914:SF42">
    <property type="entry name" value="CHITIN SYNTHASE"/>
    <property type="match status" value="1"/>
</dbReference>
<keyword evidence="5" id="KW-0808">Transferase</keyword>
<dbReference type="GO" id="GO:0005886">
    <property type="term" value="C:plasma membrane"/>
    <property type="evidence" value="ECO:0007669"/>
    <property type="project" value="UniProtKB-SubCell"/>
</dbReference>
<evidence type="ECO:0000256" key="4">
    <source>
        <dbReference type="ARBA" id="ARBA00022676"/>
    </source>
</evidence>
<feature type="region of interest" description="Disordered" evidence="18">
    <location>
        <begin position="2135"/>
        <end position="2158"/>
    </location>
</feature>
<feature type="transmembrane region" description="Helical" evidence="19">
    <location>
        <begin position="1207"/>
        <end position="1229"/>
    </location>
</feature>
<dbReference type="Pfam" id="PF03142">
    <property type="entry name" value="Chitin_synth_2"/>
    <property type="match status" value="1"/>
</dbReference>